<comment type="pathway">
    <text evidence="2 7">One-carbon metabolism; tetrahydrofolate interconversion.</text>
</comment>
<keyword evidence="4" id="KW-0285">Flavoprotein</keyword>
<dbReference type="EMBL" id="JAPWTJ010000407">
    <property type="protein sequence ID" value="KAJ8978736.1"/>
    <property type="molecule type" value="Genomic_DNA"/>
</dbReference>
<evidence type="ECO:0000313" key="8">
    <source>
        <dbReference type="EMBL" id="KAJ8978736.1"/>
    </source>
</evidence>
<keyword evidence="6" id="KW-0560">Oxidoreductase</keyword>
<keyword evidence="9" id="KW-1185">Reference proteome</keyword>
<dbReference type="Pfam" id="PF02219">
    <property type="entry name" value="MTHFR"/>
    <property type="match status" value="2"/>
</dbReference>
<comment type="similarity">
    <text evidence="3">Belongs to the methylenetetrahydrofolate reductase family.</text>
</comment>
<organism evidence="8 9">
    <name type="scientific">Molorchus minor</name>
    <dbReference type="NCBI Taxonomy" id="1323400"/>
    <lineage>
        <taxon>Eukaryota</taxon>
        <taxon>Metazoa</taxon>
        <taxon>Ecdysozoa</taxon>
        <taxon>Arthropoda</taxon>
        <taxon>Hexapoda</taxon>
        <taxon>Insecta</taxon>
        <taxon>Pterygota</taxon>
        <taxon>Neoptera</taxon>
        <taxon>Endopterygota</taxon>
        <taxon>Coleoptera</taxon>
        <taxon>Polyphaga</taxon>
        <taxon>Cucujiformia</taxon>
        <taxon>Chrysomeloidea</taxon>
        <taxon>Cerambycidae</taxon>
        <taxon>Lamiinae</taxon>
        <taxon>Monochamini</taxon>
        <taxon>Molorchus</taxon>
    </lineage>
</organism>
<keyword evidence="5" id="KW-0274">FAD</keyword>
<evidence type="ECO:0000256" key="2">
    <source>
        <dbReference type="ARBA" id="ARBA00004777"/>
    </source>
</evidence>
<evidence type="ECO:0000256" key="5">
    <source>
        <dbReference type="ARBA" id="ARBA00022827"/>
    </source>
</evidence>
<protein>
    <recommendedName>
        <fullName evidence="10">Methylenetetrahydrofolate reductase (NAD(P)H)</fullName>
    </recommendedName>
</protein>
<dbReference type="SUPFAM" id="SSF51730">
    <property type="entry name" value="FAD-linked oxidoreductase"/>
    <property type="match status" value="1"/>
</dbReference>
<evidence type="ECO:0000256" key="4">
    <source>
        <dbReference type="ARBA" id="ARBA00022630"/>
    </source>
</evidence>
<gene>
    <name evidence="8" type="ORF">NQ317_003269</name>
</gene>
<name>A0ABQ9JKJ6_9CUCU</name>
<dbReference type="InterPro" id="IPR029041">
    <property type="entry name" value="FAD-linked_oxidoreductase-like"/>
</dbReference>
<dbReference type="PANTHER" id="PTHR45754:SF3">
    <property type="entry name" value="METHYLENETETRAHYDROFOLATE REDUCTASE (NADPH)"/>
    <property type="match status" value="1"/>
</dbReference>
<evidence type="ECO:0000256" key="1">
    <source>
        <dbReference type="ARBA" id="ARBA00001974"/>
    </source>
</evidence>
<reference evidence="8" key="1">
    <citation type="journal article" date="2023" name="Insect Mol. Biol.">
        <title>Genome sequencing provides insights into the evolution of gene families encoding plant cell wall-degrading enzymes in longhorned beetles.</title>
        <authorList>
            <person name="Shin N.R."/>
            <person name="Okamura Y."/>
            <person name="Kirsch R."/>
            <person name="Pauchet Y."/>
        </authorList>
    </citation>
    <scope>NUCLEOTIDE SEQUENCE</scope>
    <source>
        <strain evidence="8">MMC_N1</strain>
    </source>
</reference>
<dbReference type="Gene3D" id="3.20.20.220">
    <property type="match status" value="2"/>
</dbReference>
<evidence type="ECO:0000256" key="7">
    <source>
        <dbReference type="RuleBase" id="RU004254"/>
    </source>
</evidence>
<comment type="caution">
    <text evidence="8">The sequence shown here is derived from an EMBL/GenBank/DDBJ whole genome shotgun (WGS) entry which is preliminary data.</text>
</comment>
<proteinExistence type="inferred from homology"/>
<comment type="cofactor">
    <cofactor evidence="1">
        <name>FAD</name>
        <dbReference type="ChEBI" id="CHEBI:57692"/>
    </cofactor>
</comment>
<dbReference type="InterPro" id="IPR003171">
    <property type="entry name" value="Mehydrof_redctse-like"/>
</dbReference>
<evidence type="ECO:0008006" key="10">
    <source>
        <dbReference type="Google" id="ProtNLM"/>
    </source>
</evidence>
<evidence type="ECO:0000256" key="3">
    <source>
        <dbReference type="ARBA" id="ARBA00006743"/>
    </source>
</evidence>
<dbReference type="Proteomes" id="UP001162164">
    <property type="component" value="Unassembled WGS sequence"/>
</dbReference>
<evidence type="ECO:0000256" key="6">
    <source>
        <dbReference type="ARBA" id="ARBA00023002"/>
    </source>
</evidence>
<dbReference type="PANTHER" id="PTHR45754">
    <property type="entry name" value="METHYLENETETRAHYDROFOLATE REDUCTASE"/>
    <property type="match status" value="1"/>
</dbReference>
<accession>A0ABQ9JKJ6</accession>
<sequence>MREELIRSAISFFSVEICTNRELDTNLLAVVNPSFCSVTWHTTLTDLRNVEGIPAISLGKELLHRGYNVLLHLAGRNLNKCQVLAILNLAKRVGVINILALQGAGYPEKHPKSKSVDEDIRYLKEKVSNGVDFIITQATYDFDALKNSPNAVEHPI</sequence>
<evidence type="ECO:0000313" key="9">
    <source>
        <dbReference type="Proteomes" id="UP001162164"/>
    </source>
</evidence>